<protein>
    <recommendedName>
        <fullName evidence="4">beta-glucosidase</fullName>
        <ecNumber evidence="4">3.2.1.21</ecNumber>
    </recommendedName>
</protein>
<dbReference type="EMBL" id="ADBL01001133">
    <property type="status" value="NOT_ANNOTATED_CDS"/>
    <property type="molecule type" value="Genomic_DNA"/>
</dbReference>
<evidence type="ECO:0000256" key="2">
    <source>
        <dbReference type="ARBA" id="ARBA00004613"/>
    </source>
</evidence>
<keyword evidence="6" id="KW-0732">Signal</keyword>
<dbReference type="Pfam" id="PF01915">
    <property type="entry name" value="Glyco_hydro_3_C"/>
    <property type="match status" value="1"/>
</dbReference>
<dbReference type="InterPro" id="IPR036881">
    <property type="entry name" value="Glyco_hydro_3_C_sf"/>
</dbReference>
<evidence type="ECO:0000313" key="14">
    <source>
        <dbReference type="Proteomes" id="UP000011715"/>
    </source>
</evidence>
<dbReference type="InterPro" id="IPR013783">
    <property type="entry name" value="Ig-like_fold"/>
</dbReference>
<dbReference type="InterPro" id="IPR050288">
    <property type="entry name" value="Cellulose_deg_GH3"/>
</dbReference>
<accession>A0A0C4DXT4</accession>
<dbReference type="OrthoDB" id="416222at2759"/>
<dbReference type="OMA" id="PFIDHEN"/>
<name>A0A0C4DXT4_MAGP6</name>
<dbReference type="Pfam" id="PF14310">
    <property type="entry name" value="Fn3-like"/>
    <property type="match status" value="1"/>
</dbReference>
<dbReference type="InterPro" id="IPR026891">
    <property type="entry name" value="Fn3-like"/>
</dbReference>
<reference evidence="13" key="5">
    <citation type="submission" date="2015-06" db="UniProtKB">
        <authorList>
            <consortium name="EnsemblFungi"/>
        </authorList>
    </citation>
    <scope>IDENTIFICATION</scope>
    <source>
        <strain evidence="13">ATCC 64411</strain>
    </source>
</reference>
<evidence type="ECO:0000256" key="6">
    <source>
        <dbReference type="ARBA" id="ARBA00022729"/>
    </source>
</evidence>
<dbReference type="GO" id="GO:0030245">
    <property type="term" value="P:cellulose catabolic process"/>
    <property type="evidence" value="ECO:0007669"/>
    <property type="project" value="UniProtKB-KW"/>
</dbReference>
<reference evidence="13" key="4">
    <citation type="journal article" date="2015" name="G3 (Bethesda)">
        <title>Genome sequences of three phytopathogenic species of the Magnaporthaceae family of fungi.</title>
        <authorList>
            <person name="Okagaki L.H."/>
            <person name="Nunes C.C."/>
            <person name="Sailsbery J."/>
            <person name="Clay B."/>
            <person name="Brown D."/>
            <person name="John T."/>
            <person name="Oh Y."/>
            <person name="Young N."/>
            <person name="Fitzgerald M."/>
            <person name="Haas B.J."/>
            <person name="Zeng Q."/>
            <person name="Young S."/>
            <person name="Adiconis X."/>
            <person name="Fan L."/>
            <person name="Levin J.Z."/>
            <person name="Mitchell T.K."/>
            <person name="Okubara P.A."/>
            <person name="Farman M.L."/>
            <person name="Kohn L.M."/>
            <person name="Birren B."/>
            <person name="Ma L.-J."/>
            <person name="Dean R.A."/>
        </authorList>
    </citation>
    <scope>NUCLEOTIDE SEQUENCE</scope>
    <source>
        <strain evidence="13">ATCC 64411 / 73-15</strain>
    </source>
</reference>
<keyword evidence="10" id="KW-0326">Glycosidase</keyword>
<evidence type="ECO:0000256" key="10">
    <source>
        <dbReference type="ARBA" id="ARBA00023295"/>
    </source>
</evidence>
<comment type="subcellular location">
    <subcellularLocation>
        <location evidence="2">Secreted</location>
    </subcellularLocation>
</comment>
<dbReference type="InterPro" id="IPR002772">
    <property type="entry name" value="Glyco_hydro_3_C"/>
</dbReference>
<dbReference type="eggNOG" id="ENOG502QR4D">
    <property type="taxonomic scope" value="Eukaryota"/>
</dbReference>
<organism evidence="13 14">
    <name type="scientific">Magnaporthiopsis poae (strain ATCC 64411 / 73-15)</name>
    <name type="common">Kentucky bluegrass fungus</name>
    <name type="synonym">Magnaporthe poae</name>
    <dbReference type="NCBI Taxonomy" id="644358"/>
    <lineage>
        <taxon>Eukaryota</taxon>
        <taxon>Fungi</taxon>
        <taxon>Dikarya</taxon>
        <taxon>Ascomycota</taxon>
        <taxon>Pezizomycotina</taxon>
        <taxon>Sordariomycetes</taxon>
        <taxon>Sordariomycetidae</taxon>
        <taxon>Magnaporthales</taxon>
        <taxon>Magnaporthaceae</taxon>
        <taxon>Magnaporthiopsis</taxon>
    </lineage>
</organism>
<evidence type="ECO:0000313" key="13">
    <source>
        <dbReference type="EnsemblFungi" id="MAPG_04841T0"/>
    </source>
</evidence>
<feature type="domain" description="Fibronectin type III-like" evidence="11">
    <location>
        <begin position="386"/>
        <end position="463"/>
    </location>
</feature>
<dbReference type="Gene3D" id="3.40.50.1700">
    <property type="entry name" value="Glycoside hydrolase family 3 C-terminal domain"/>
    <property type="match status" value="1"/>
</dbReference>
<gene>
    <name evidence="12" type="ORF">MAPG_04841</name>
</gene>
<dbReference type="GO" id="GO:0005576">
    <property type="term" value="C:extracellular region"/>
    <property type="evidence" value="ECO:0007669"/>
    <property type="project" value="UniProtKB-SubCell"/>
</dbReference>
<reference evidence="12" key="1">
    <citation type="submission" date="2010-05" db="EMBL/GenBank/DDBJ databases">
        <title>The Genome Sequence of Magnaporthe poae strain ATCC 64411.</title>
        <authorList>
            <consortium name="The Broad Institute Genome Sequencing Platform"/>
            <consortium name="Broad Institute Genome Sequencing Center for Infectious Disease"/>
            <person name="Ma L.-J."/>
            <person name="Dead R."/>
            <person name="Young S."/>
            <person name="Zeng Q."/>
            <person name="Koehrsen M."/>
            <person name="Alvarado L."/>
            <person name="Berlin A."/>
            <person name="Chapman S.B."/>
            <person name="Chen Z."/>
            <person name="Freedman E."/>
            <person name="Gellesch M."/>
            <person name="Goldberg J."/>
            <person name="Griggs A."/>
            <person name="Gujja S."/>
            <person name="Heilman E.R."/>
            <person name="Heiman D."/>
            <person name="Hepburn T."/>
            <person name="Howarth C."/>
            <person name="Jen D."/>
            <person name="Larson L."/>
            <person name="Mehta T."/>
            <person name="Neiman D."/>
            <person name="Pearson M."/>
            <person name="Roberts A."/>
            <person name="Saif S."/>
            <person name="Shea T."/>
            <person name="Shenoy N."/>
            <person name="Sisk P."/>
            <person name="Stolte C."/>
            <person name="Sykes S."/>
            <person name="Walk T."/>
            <person name="White J."/>
            <person name="Yandava C."/>
            <person name="Haas B."/>
            <person name="Nusbaum C."/>
            <person name="Birren B."/>
        </authorList>
    </citation>
    <scope>NUCLEOTIDE SEQUENCE</scope>
    <source>
        <strain evidence="12">ATCC 64411</strain>
    </source>
</reference>
<keyword evidence="8" id="KW-0136">Cellulose degradation</keyword>
<comment type="similarity">
    <text evidence="3">Belongs to the glycosyl hydrolase 3 family.</text>
</comment>
<comment type="catalytic activity">
    <reaction evidence="1">
        <text>Hydrolysis of terminal, non-reducing beta-D-glucosyl residues with release of beta-D-glucose.</text>
        <dbReference type="EC" id="3.2.1.21"/>
    </reaction>
</comment>
<dbReference type="PANTHER" id="PTHR42715">
    <property type="entry name" value="BETA-GLUCOSIDASE"/>
    <property type="match status" value="1"/>
</dbReference>
<sequence length="482" mass="52536">MVTRLLASWYRMGQDDGYPAPGYGMAANLSLPHEIVDARDPEAASTLWDGAVEGHVLVKNDGVLPLKKPKMLSLFGYSMRAPSRNNLEHMAPGNRFQSWAIGVQSANITEVSINWLDSLAAVPSDIAPNGTLISGGGSGAGAWSTFSAPYDAFVQRAKKDRTALLWDFDTANPVVMASSDACVVAGNVWATEGYDRPNVRDKYTDDLVLAVASQCNNTIVVFHNAGTRLVDAFADHPNVTAIVFAHLPGQDSGDALVALLYGDENPSGRLPYTVAHDEADYGHLLKPDKTLAPHRFQNFPQSDFKEGVYLDYRRFDALNVTPRYEFGFGLSYTTFGYGNLRMSRTSAATQPLPTGPVVEGGRADLWDVVAVVEADVTNTGGRDGKEVAQLYVGIPTPGESGVAMESRQPVRQLRGFEKPLIRAGETARVRFELTRRDLSVWDVTAQEWRLQSGPYAVSVGRSSRDLPLKGRLRLGRCGRVSR</sequence>
<evidence type="ECO:0000313" key="12">
    <source>
        <dbReference type="EMBL" id="KLU85821.1"/>
    </source>
</evidence>
<reference evidence="12" key="3">
    <citation type="submission" date="2011-03" db="EMBL/GenBank/DDBJ databases">
        <title>Annotation of Magnaporthe poae ATCC 64411.</title>
        <authorList>
            <person name="Ma L.-J."/>
            <person name="Dead R."/>
            <person name="Young S.K."/>
            <person name="Zeng Q."/>
            <person name="Gargeya S."/>
            <person name="Fitzgerald M."/>
            <person name="Haas B."/>
            <person name="Abouelleil A."/>
            <person name="Alvarado L."/>
            <person name="Arachchi H.M."/>
            <person name="Berlin A."/>
            <person name="Brown A."/>
            <person name="Chapman S.B."/>
            <person name="Chen Z."/>
            <person name="Dunbar C."/>
            <person name="Freedman E."/>
            <person name="Gearin G."/>
            <person name="Gellesch M."/>
            <person name="Goldberg J."/>
            <person name="Griggs A."/>
            <person name="Gujja S."/>
            <person name="Heiman D."/>
            <person name="Howarth C."/>
            <person name="Larson L."/>
            <person name="Lui A."/>
            <person name="MacDonald P.J.P."/>
            <person name="Mehta T."/>
            <person name="Montmayeur A."/>
            <person name="Murphy C."/>
            <person name="Neiman D."/>
            <person name="Pearson M."/>
            <person name="Priest M."/>
            <person name="Roberts A."/>
            <person name="Saif S."/>
            <person name="Shea T."/>
            <person name="Shenoy N."/>
            <person name="Sisk P."/>
            <person name="Stolte C."/>
            <person name="Sykes S."/>
            <person name="Yandava C."/>
            <person name="Wortman J."/>
            <person name="Nusbaum C."/>
            <person name="Birren B."/>
        </authorList>
    </citation>
    <scope>NUCLEOTIDE SEQUENCE</scope>
    <source>
        <strain evidence="12">ATCC 64411</strain>
    </source>
</reference>
<evidence type="ECO:0000256" key="3">
    <source>
        <dbReference type="ARBA" id="ARBA00005336"/>
    </source>
</evidence>
<evidence type="ECO:0000256" key="8">
    <source>
        <dbReference type="ARBA" id="ARBA00023001"/>
    </source>
</evidence>
<reference evidence="14" key="2">
    <citation type="submission" date="2010-05" db="EMBL/GenBank/DDBJ databases">
        <title>The genome sequence of Magnaporthe poae strain ATCC 64411.</title>
        <authorList>
            <person name="Ma L.-J."/>
            <person name="Dead R."/>
            <person name="Young S."/>
            <person name="Zeng Q."/>
            <person name="Koehrsen M."/>
            <person name="Alvarado L."/>
            <person name="Berlin A."/>
            <person name="Chapman S.B."/>
            <person name="Chen Z."/>
            <person name="Freedman E."/>
            <person name="Gellesch M."/>
            <person name="Goldberg J."/>
            <person name="Griggs A."/>
            <person name="Gujja S."/>
            <person name="Heilman E.R."/>
            <person name="Heiman D."/>
            <person name="Hepburn T."/>
            <person name="Howarth C."/>
            <person name="Jen D."/>
            <person name="Larson L."/>
            <person name="Mehta T."/>
            <person name="Neiman D."/>
            <person name="Pearson M."/>
            <person name="Roberts A."/>
            <person name="Saif S."/>
            <person name="Shea T."/>
            <person name="Shenoy N."/>
            <person name="Sisk P."/>
            <person name="Stolte C."/>
            <person name="Sykes S."/>
            <person name="Walk T."/>
            <person name="White J."/>
            <person name="Yandava C."/>
            <person name="Haas B."/>
            <person name="Nusbaum C."/>
            <person name="Birren B."/>
        </authorList>
    </citation>
    <scope>NUCLEOTIDE SEQUENCE [LARGE SCALE GENOMIC DNA]</scope>
    <source>
        <strain evidence="14">ATCC 64411 / 73-15</strain>
    </source>
</reference>
<dbReference type="STRING" id="644358.A0A0C4DXT4"/>
<keyword evidence="5" id="KW-0964">Secreted</keyword>
<dbReference type="PANTHER" id="PTHR42715:SF5">
    <property type="entry name" value="BETA-GLUCOSIDASE M-RELATED"/>
    <property type="match status" value="1"/>
</dbReference>
<evidence type="ECO:0000256" key="7">
    <source>
        <dbReference type="ARBA" id="ARBA00022801"/>
    </source>
</evidence>
<evidence type="ECO:0000256" key="1">
    <source>
        <dbReference type="ARBA" id="ARBA00000448"/>
    </source>
</evidence>
<evidence type="ECO:0000259" key="11">
    <source>
        <dbReference type="SMART" id="SM01217"/>
    </source>
</evidence>
<keyword evidence="14" id="KW-1185">Reference proteome</keyword>
<keyword evidence="7" id="KW-0378">Hydrolase</keyword>
<dbReference type="SUPFAM" id="SSF52279">
    <property type="entry name" value="Beta-D-glucan exohydrolase, C-terminal domain"/>
    <property type="match status" value="1"/>
</dbReference>
<dbReference type="EnsemblFungi" id="MAPG_04841T0">
    <property type="protein sequence ID" value="MAPG_04841T0"/>
    <property type="gene ID" value="MAPG_04841"/>
</dbReference>
<dbReference type="AlphaFoldDB" id="A0A0C4DXT4"/>
<evidence type="ECO:0000256" key="9">
    <source>
        <dbReference type="ARBA" id="ARBA00023277"/>
    </source>
</evidence>
<evidence type="ECO:0000256" key="4">
    <source>
        <dbReference type="ARBA" id="ARBA00012744"/>
    </source>
</evidence>
<dbReference type="SMART" id="SM01217">
    <property type="entry name" value="Fn3_like"/>
    <property type="match status" value="1"/>
</dbReference>
<proteinExistence type="inferred from homology"/>
<keyword evidence="9" id="KW-0119">Carbohydrate metabolism</keyword>
<evidence type="ECO:0000256" key="5">
    <source>
        <dbReference type="ARBA" id="ARBA00022525"/>
    </source>
</evidence>
<dbReference type="EMBL" id="GL876969">
    <property type="protein sequence ID" value="KLU85821.1"/>
    <property type="molecule type" value="Genomic_DNA"/>
</dbReference>
<dbReference type="Proteomes" id="UP000011715">
    <property type="component" value="Unassembled WGS sequence"/>
</dbReference>
<keyword evidence="8" id="KW-0624">Polysaccharide degradation</keyword>
<dbReference type="Gene3D" id="2.60.40.10">
    <property type="entry name" value="Immunoglobulins"/>
    <property type="match status" value="1"/>
</dbReference>
<dbReference type="GO" id="GO:0008422">
    <property type="term" value="F:beta-glucosidase activity"/>
    <property type="evidence" value="ECO:0007669"/>
    <property type="project" value="UniProtKB-EC"/>
</dbReference>
<dbReference type="EC" id="3.2.1.21" evidence="4"/>
<dbReference type="VEuPathDB" id="FungiDB:MAPG_04841"/>